<dbReference type="EMBL" id="JAFBCL010000001">
    <property type="protein sequence ID" value="MBM7811073.1"/>
    <property type="molecule type" value="Genomic_DNA"/>
</dbReference>
<keyword evidence="3" id="KW-1185">Reference proteome</keyword>
<organism evidence="2 3">
    <name type="scientific">Saccharothrix algeriensis</name>
    <dbReference type="NCBI Taxonomy" id="173560"/>
    <lineage>
        <taxon>Bacteria</taxon>
        <taxon>Bacillati</taxon>
        <taxon>Actinomycetota</taxon>
        <taxon>Actinomycetes</taxon>
        <taxon>Pseudonocardiales</taxon>
        <taxon>Pseudonocardiaceae</taxon>
        <taxon>Saccharothrix</taxon>
    </lineage>
</organism>
<dbReference type="RefSeq" id="WP_275584714.1">
    <property type="nucleotide sequence ID" value="NZ_JAFBCL010000001.1"/>
</dbReference>
<protein>
    <submittedName>
        <fullName evidence="2">Uncharacterized protein</fullName>
    </submittedName>
</protein>
<name>A0ABS2S714_9PSEU</name>
<proteinExistence type="predicted"/>
<feature type="region of interest" description="Disordered" evidence="1">
    <location>
        <begin position="1"/>
        <end position="42"/>
    </location>
</feature>
<evidence type="ECO:0000313" key="3">
    <source>
        <dbReference type="Proteomes" id="UP001195724"/>
    </source>
</evidence>
<evidence type="ECO:0000313" key="2">
    <source>
        <dbReference type="EMBL" id="MBM7811073.1"/>
    </source>
</evidence>
<dbReference type="Proteomes" id="UP001195724">
    <property type="component" value="Unassembled WGS sequence"/>
</dbReference>
<comment type="caution">
    <text evidence="2">The sequence shown here is derived from an EMBL/GenBank/DDBJ whole genome shotgun (WGS) entry which is preliminary data.</text>
</comment>
<gene>
    <name evidence="2" type="ORF">JOE68_001938</name>
</gene>
<sequence>MTDERRAARPGGPLTAERSDPLPPGPDGVVRRGLPRPATHDA</sequence>
<accession>A0ABS2S714</accession>
<reference evidence="2 3" key="1">
    <citation type="submission" date="2021-01" db="EMBL/GenBank/DDBJ databases">
        <title>Sequencing the genomes of 1000 actinobacteria strains.</title>
        <authorList>
            <person name="Klenk H.-P."/>
        </authorList>
    </citation>
    <scope>NUCLEOTIDE SEQUENCE [LARGE SCALE GENOMIC DNA]</scope>
    <source>
        <strain evidence="2 3">DSM 44581</strain>
    </source>
</reference>
<evidence type="ECO:0000256" key="1">
    <source>
        <dbReference type="SAM" id="MobiDB-lite"/>
    </source>
</evidence>